<keyword evidence="14" id="KW-1185">Reference proteome</keyword>
<evidence type="ECO:0000313" key="13">
    <source>
        <dbReference type="EMBL" id="OFA03441.1"/>
    </source>
</evidence>
<feature type="chain" id="PRO_5009207771" evidence="11">
    <location>
        <begin position="20"/>
        <end position="360"/>
    </location>
</feature>
<evidence type="ECO:0000256" key="7">
    <source>
        <dbReference type="ARBA" id="ARBA00023065"/>
    </source>
</evidence>
<accession>A0A1E7WUI4</accession>
<keyword evidence="5" id="KW-0812">Transmembrane</keyword>
<sequence>MKNSSVVAACLALCGVAQAQSNVNIYGVIDTGVSHVSNIGGNSNTTLATGVLSPNLIGFTGREDLGGGLSAVFKLENQFAADDGQSVGGLFSHQAYVGLQSQQWGSIKAGSQSDFMFTELALKRYGPMFRFISLQNLRQGPFNALGIPNVPGGSFDFDRVGDAQHLANAVRYDSPALGNLSFGMLYAFGEQAGGGSRSGAKSAGASYSTGALSLNAAYTDVKYASINGGSDGIRNWGAGGRYDVGSGVSLDALYTNTKNTLSGAEIDAIEAGALFPVAAALNVVAAYTYMKGNAALSDNKAHQFNLTLHQTLSKRTALYLAAVYQKADGGASAKAWLPIAGGESSTGTQSIFRLGLQHGF</sequence>
<evidence type="ECO:0000256" key="2">
    <source>
        <dbReference type="ARBA" id="ARBA00011233"/>
    </source>
</evidence>
<comment type="subunit">
    <text evidence="2">Homotrimer.</text>
</comment>
<dbReference type="OrthoDB" id="5293374at2"/>
<dbReference type="Proteomes" id="UP000175989">
    <property type="component" value="Unassembled WGS sequence"/>
</dbReference>
<keyword evidence="8" id="KW-0626">Porin</keyword>
<dbReference type="InterPro" id="IPR050298">
    <property type="entry name" value="Gram-neg_bact_OMP"/>
</dbReference>
<dbReference type="PANTHER" id="PTHR34501">
    <property type="entry name" value="PROTEIN YDDL-RELATED"/>
    <property type="match status" value="1"/>
</dbReference>
<keyword evidence="3" id="KW-0813">Transport</keyword>
<feature type="signal peptide" evidence="11">
    <location>
        <begin position="1"/>
        <end position="19"/>
    </location>
</feature>
<dbReference type="Pfam" id="PF13609">
    <property type="entry name" value="Porin_4"/>
    <property type="match status" value="1"/>
</dbReference>
<gene>
    <name evidence="13" type="ORF">DUPY_18230</name>
</gene>
<dbReference type="InterPro" id="IPR033900">
    <property type="entry name" value="Gram_neg_porin_domain"/>
</dbReference>
<keyword evidence="10" id="KW-0998">Cell outer membrane</keyword>
<evidence type="ECO:0000256" key="1">
    <source>
        <dbReference type="ARBA" id="ARBA00004571"/>
    </source>
</evidence>
<keyword evidence="9" id="KW-0472">Membrane</keyword>
<dbReference type="SUPFAM" id="SSF56935">
    <property type="entry name" value="Porins"/>
    <property type="match status" value="1"/>
</dbReference>
<name>A0A1E7WUI4_9BURK</name>
<dbReference type="EMBL" id="LROM01000072">
    <property type="protein sequence ID" value="OFA03441.1"/>
    <property type="molecule type" value="Genomic_DNA"/>
</dbReference>
<dbReference type="InterPro" id="IPR023614">
    <property type="entry name" value="Porin_dom_sf"/>
</dbReference>
<evidence type="ECO:0000256" key="11">
    <source>
        <dbReference type="SAM" id="SignalP"/>
    </source>
</evidence>
<keyword evidence="4" id="KW-1134">Transmembrane beta strand</keyword>
<evidence type="ECO:0000256" key="4">
    <source>
        <dbReference type="ARBA" id="ARBA00022452"/>
    </source>
</evidence>
<dbReference type="GO" id="GO:0046930">
    <property type="term" value="C:pore complex"/>
    <property type="evidence" value="ECO:0007669"/>
    <property type="project" value="UniProtKB-KW"/>
</dbReference>
<keyword evidence="7" id="KW-0406">Ion transport</keyword>
<dbReference type="Gene3D" id="2.40.160.10">
    <property type="entry name" value="Porin"/>
    <property type="match status" value="1"/>
</dbReference>
<evidence type="ECO:0000256" key="5">
    <source>
        <dbReference type="ARBA" id="ARBA00022692"/>
    </source>
</evidence>
<evidence type="ECO:0000256" key="10">
    <source>
        <dbReference type="ARBA" id="ARBA00023237"/>
    </source>
</evidence>
<evidence type="ECO:0000256" key="3">
    <source>
        <dbReference type="ARBA" id="ARBA00022448"/>
    </source>
</evidence>
<evidence type="ECO:0000256" key="9">
    <source>
        <dbReference type="ARBA" id="ARBA00023136"/>
    </source>
</evidence>
<comment type="subcellular location">
    <subcellularLocation>
        <location evidence="1">Cell outer membrane</location>
        <topology evidence="1">Multi-pass membrane protein</topology>
    </subcellularLocation>
</comment>
<evidence type="ECO:0000256" key="6">
    <source>
        <dbReference type="ARBA" id="ARBA00022729"/>
    </source>
</evidence>
<dbReference type="AlphaFoldDB" id="A0A1E7WUI4"/>
<evidence type="ECO:0000313" key="14">
    <source>
        <dbReference type="Proteomes" id="UP000175989"/>
    </source>
</evidence>
<organism evidence="13 14">
    <name type="scientific">Duganella phyllosphaerae</name>
    <dbReference type="NCBI Taxonomy" id="762836"/>
    <lineage>
        <taxon>Bacteria</taxon>
        <taxon>Pseudomonadati</taxon>
        <taxon>Pseudomonadota</taxon>
        <taxon>Betaproteobacteria</taxon>
        <taxon>Burkholderiales</taxon>
        <taxon>Oxalobacteraceae</taxon>
        <taxon>Telluria group</taxon>
        <taxon>Duganella</taxon>
    </lineage>
</organism>
<proteinExistence type="predicted"/>
<dbReference type="GO" id="GO:0006811">
    <property type="term" value="P:monoatomic ion transport"/>
    <property type="evidence" value="ECO:0007669"/>
    <property type="project" value="UniProtKB-KW"/>
</dbReference>
<dbReference type="CDD" id="cd00342">
    <property type="entry name" value="gram_neg_porins"/>
    <property type="match status" value="1"/>
</dbReference>
<feature type="domain" description="Porin" evidence="12">
    <location>
        <begin position="8"/>
        <end position="329"/>
    </location>
</feature>
<dbReference type="GO" id="GO:0009279">
    <property type="term" value="C:cell outer membrane"/>
    <property type="evidence" value="ECO:0007669"/>
    <property type="project" value="UniProtKB-SubCell"/>
</dbReference>
<evidence type="ECO:0000259" key="12">
    <source>
        <dbReference type="Pfam" id="PF13609"/>
    </source>
</evidence>
<dbReference type="RefSeq" id="WP_070247526.1">
    <property type="nucleotide sequence ID" value="NZ_LROM01000072.1"/>
</dbReference>
<reference evidence="14" key="1">
    <citation type="journal article" date="2016" name="Front. Microbiol.">
        <title>Molecular Keys to the Janthinobacterium and Duganella spp. Interaction with the Plant Pathogen Fusarium graminearum.</title>
        <authorList>
            <person name="Haack F.S."/>
            <person name="Poehlein A."/>
            <person name="Kroger C."/>
            <person name="Voigt C.A."/>
            <person name="Piepenbring M."/>
            <person name="Bode H.B."/>
            <person name="Daniel R."/>
            <person name="Schafer W."/>
            <person name="Streit W.R."/>
        </authorList>
    </citation>
    <scope>NUCLEOTIDE SEQUENCE [LARGE SCALE GENOMIC DNA]</scope>
    <source>
        <strain evidence="14">T54</strain>
    </source>
</reference>
<dbReference type="PANTHER" id="PTHR34501:SF9">
    <property type="entry name" value="MAJOR OUTER MEMBRANE PROTEIN P.IA"/>
    <property type="match status" value="1"/>
</dbReference>
<keyword evidence="6 11" id="KW-0732">Signal</keyword>
<comment type="caution">
    <text evidence="13">The sequence shown here is derived from an EMBL/GenBank/DDBJ whole genome shotgun (WGS) entry which is preliminary data.</text>
</comment>
<protein>
    <submittedName>
        <fullName evidence="13">Outer membrane porin protein 32</fullName>
    </submittedName>
</protein>
<dbReference type="GO" id="GO:0015288">
    <property type="term" value="F:porin activity"/>
    <property type="evidence" value="ECO:0007669"/>
    <property type="project" value="UniProtKB-KW"/>
</dbReference>
<evidence type="ECO:0000256" key="8">
    <source>
        <dbReference type="ARBA" id="ARBA00023114"/>
    </source>
</evidence>